<organism evidence="1 2">
    <name type="scientific">Rhodobacter ferrooxidans</name>
    <dbReference type="NCBI Taxonomy" id="371731"/>
    <lineage>
        <taxon>Bacteria</taxon>
        <taxon>Pseudomonadati</taxon>
        <taxon>Pseudomonadota</taxon>
        <taxon>Alphaproteobacteria</taxon>
        <taxon>Rhodobacterales</taxon>
        <taxon>Rhodobacter group</taxon>
        <taxon>Rhodobacter</taxon>
    </lineage>
</organism>
<evidence type="ECO:0000313" key="2">
    <source>
        <dbReference type="Proteomes" id="UP000010121"/>
    </source>
</evidence>
<dbReference type="EMBL" id="ACYY01000002">
    <property type="protein sequence ID" value="EEW26706.1"/>
    <property type="molecule type" value="Genomic_DNA"/>
</dbReference>
<dbReference type="OrthoDB" id="7851643at2"/>
<keyword evidence="2" id="KW-1185">Reference proteome</keyword>
<dbReference type="STRING" id="371731.Rsw2DRAFT_0509"/>
<accession>C8RXI1</accession>
<reference evidence="1 2" key="1">
    <citation type="submission" date="2009-08" db="EMBL/GenBank/DDBJ databases">
        <title>The draft genome of Rhodobacter sp. SW2.</title>
        <authorList>
            <consortium name="US DOE Joint Genome Institute (JGI-PGF)"/>
            <person name="Lucas S."/>
            <person name="Copeland A."/>
            <person name="Lapidus A."/>
            <person name="Glavina del Rio T."/>
            <person name="Tice H."/>
            <person name="Bruce D."/>
            <person name="Goodwin L."/>
            <person name="Pitluck S."/>
            <person name="Larimer F."/>
            <person name="Land M.L."/>
            <person name="Hauser L."/>
            <person name="Emerson D."/>
        </authorList>
    </citation>
    <scope>NUCLEOTIDE SEQUENCE [LARGE SCALE GENOMIC DNA]</scope>
    <source>
        <strain evidence="1 2">SW2</strain>
    </source>
</reference>
<name>C8RXI1_9RHOB</name>
<evidence type="ECO:0000313" key="1">
    <source>
        <dbReference type="EMBL" id="EEW26706.1"/>
    </source>
</evidence>
<proteinExistence type="predicted"/>
<gene>
    <name evidence="1" type="ORF">Rsw2DRAFT_0509</name>
</gene>
<comment type="caution">
    <text evidence="1">The sequence shown here is derived from an EMBL/GenBank/DDBJ whole genome shotgun (WGS) entry which is preliminary data.</text>
</comment>
<evidence type="ECO:0008006" key="3">
    <source>
        <dbReference type="Google" id="ProtNLM"/>
    </source>
</evidence>
<dbReference type="Gene3D" id="3.90.550.10">
    <property type="entry name" value="Spore Coat Polysaccharide Biosynthesis Protein SpsA, Chain A"/>
    <property type="match status" value="1"/>
</dbReference>
<dbReference type="eggNOG" id="COG1216">
    <property type="taxonomic scope" value="Bacteria"/>
</dbReference>
<dbReference type="InterPro" id="IPR029044">
    <property type="entry name" value="Nucleotide-diphossugar_trans"/>
</dbReference>
<protein>
    <recommendedName>
        <fullName evidence="3">Glycosyltransferase like family protein</fullName>
    </recommendedName>
</protein>
<sequence length="261" mass="27902">MTGIVIAAACNAQAILDANLARSPLLGQGVRLVSEFGAPSASVAYNRMLDATDEPFVVFAHQDVFLPKGWDAVLRARIAEVAALDPNWALLGAFGVGLDGAHIGPVWSSSLGMIVGRVPLVPVAVQSYDEMLIVLRRASGLRFDEGLPGWHMYGTDIAQTARAAGMGAWAGALPTVHNDRYHGALGPDFTECYRFMQRKWQAALPLRTPITKISGHGLHLLRDQWQNRQSAGFRLGMAVGTDTDPAVLAGRCGWADLSACG</sequence>
<dbReference type="Proteomes" id="UP000010121">
    <property type="component" value="Unassembled WGS sequence"/>
</dbReference>
<dbReference type="RefSeq" id="WP_008027743.1">
    <property type="nucleotide sequence ID" value="NZ_ACYY01000002.1"/>
</dbReference>
<dbReference type="AlphaFoldDB" id="C8RXI1"/>